<dbReference type="NCBIfam" id="TIGR01550">
    <property type="entry name" value="DOC_P1"/>
    <property type="match status" value="1"/>
</dbReference>
<dbReference type="PANTHER" id="PTHR39426:SF1">
    <property type="entry name" value="HOMOLOGY TO DEATH-ON-CURING PROTEIN OF PHAGE P1"/>
    <property type="match status" value="1"/>
</dbReference>
<dbReference type="SUPFAM" id="SSF140931">
    <property type="entry name" value="Fic-like"/>
    <property type="match status" value="1"/>
</dbReference>
<protein>
    <recommendedName>
        <fullName evidence="1">Fido domain-containing protein</fullName>
    </recommendedName>
</protein>
<dbReference type="PANTHER" id="PTHR39426">
    <property type="entry name" value="HOMOLOGY TO DEATH-ON-CURING PROTEIN OF PHAGE P1"/>
    <property type="match status" value="1"/>
</dbReference>
<dbReference type="InterPro" id="IPR003812">
    <property type="entry name" value="Fido"/>
</dbReference>
<accession>A0A1F5HEK1</accession>
<dbReference type="InterPro" id="IPR053737">
    <property type="entry name" value="Type_II_TA_Toxin"/>
</dbReference>
<proteinExistence type="predicted"/>
<reference evidence="2 3" key="1">
    <citation type="journal article" date="2016" name="Nat. Commun.">
        <title>Thousands of microbial genomes shed light on interconnected biogeochemical processes in an aquifer system.</title>
        <authorList>
            <person name="Anantharaman K."/>
            <person name="Brown C.T."/>
            <person name="Hug L.A."/>
            <person name="Sharon I."/>
            <person name="Castelle C.J."/>
            <person name="Probst A.J."/>
            <person name="Thomas B.C."/>
            <person name="Singh A."/>
            <person name="Wilkins M.J."/>
            <person name="Karaoz U."/>
            <person name="Brodie E.L."/>
            <person name="Williams K.H."/>
            <person name="Hubbard S.S."/>
            <person name="Banfield J.F."/>
        </authorList>
    </citation>
    <scope>NUCLEOTIDE SEQUENCE [LARGE SCALE GENOMIC DNA]</scope>
</reference>
<dbReference type="EMBL" id="MFCA01000013">
    <property type="protein sequence ID" value="OGE02510.1"/>
    <property type="molecule type" value="Genomic_DNA"/>
</dbReference>
<sequence length="166" mass="18536">MVSENTSELEHDVDQRIVERVCNLTHQSIYAHARLIREIGGTPGLRDESILNSAISAPFATFYNEDLHPTIFDKAGALMRSISLDHPFVDGNKRVSLTMTAAFLFEHGFALKDSLGDDGIVEFCLSIARGERTVEEIANWLRNNTDRASARSFKKIMEQLHDTASA</sequence>
<dbReference type="GO" id="GO:0016301">
    <property type="term" value="F:kinase activity"/>
    <property type="evidence" value="ECO:0007669"/>
    <property type="project" value="InterPro"/>
</dbReference>
<organism evidence="2 3">
    <name type="scientific">Candidatus Curtissbacteria bacterium RIFOXYA1_FULL_41_14</name>
    <dbReference type="NCBI Taxonomy" id="1797737"/>
    <lineage>
        <taxon>Bacteria</taxon>
        <taxon>Candidatus Curtissiibacteriota</taxon>
    </lineage>
</organism>
<dbReference type="PROSITE" id="PS51459">
    <property type="entry name" value="FIDO"/>
    <property type="match status" value="1"/>
</dbReference>
<evidence type="ECO:0000259" key="1">
    <source>
        <dbReference type="PROSITE" id="PS51459"/>
    </source>
</evidence>
<dbReference type="InterPro" id="IPR036597">
    <property type="entry name" value="Fido-like_dom_sf"/>
</dbReference>
<dbReference type="STRING" id="1797737.A2196_01630"/>
<name>A0A1F5HEK1_9BACT</name>
<feature type="domain" description="Fido" evidence="1">
    <location>
        <begin position="23"/>
        <end position="143"/>
    </location>
</feature>
<dbReference type="Pfam" id="PF02661">
    <property type="entry name" value="Fic"/>
    <property type="match status" value="1"/>
</dbReference>
<gene>
    <name evidence="2" type="ORF">A2196_01630</name>
</gene>
<dbReference type="AlphaFoldDB" id="A0A1F5HEK1"/>
<dbReference type="Gene3D" id="1.20.120.1870">
    <property type="entry name" value="Fic/DOC protein, Fido domain"/>
    <property type="match status" value="1"/>
</dbReference>
<comment type="caution">
    <text evidence="2">The sequence shown here is derived from an EMBL/GenBank/DDBJ whole genome shotgun (WGS) entry which is preliminary data.</text>
</comment>
<dbReference type="InterPro" id="IPR006440">
    <property type="entry name" value="Doc"/>
</dbReference>
<dbReference type="Proteomes" id="UP000176751">
    <property type="component" value="Unassembled WGS sequence"/>
</dbReference>
<evidence type="ECO:0000313" key="3">
    <source>
        <dbReference type="Proteomes" id="UP000176751"/>
    </source>
</evidence>
<evidence type="ECO:0000313" key="2">
    <source>
        <dbReference type="EMBL" id="OGE02510.1"/>
    </source>
</evidence>